<feature type="chain" id="PRO_5040430225" description="Lectin-like protein BA14k" evidence="8">
    <location>
        <begin position="28"/>
        <end position="148"/>
    </location>
</feature>
<keyword evidence="7" id="KW-0472">Membrane</keyword>
<evidence type="ECO:0000256" key="6">
    <source>
        <dbReference type="ARBA" id="ARBA00025321"/>
    </source>
</evidence>
<dbReference type="GO" id="GO:0016020">
    <property type="term" value="C:membrane"/>
    <property type="evidence" value="ECO:0007669"/>
    <property type="project" value="UniProtKB-SubCell"/>
</dbReference>
<evidence type="ECO:0000256" key="7">
    <source>
        <dbReference type="SAM" id="Phobius"/>
    </source>
</evidence>
<feature type="signal peptide" evidence="8">
    <location>
        <begin position="1"/>
        <end position="27"/>
    </location>
</feature>
<dbReference type="InterPro" id="IPR012413">
    <property type="entry name" value="BA14K"/>
</dbReference>
<evidence type="ECO:0000256" key="1">
    <source>
        <dbReference type="ARBA" id="ARBA00004167"/>
    </source>
</evidence>
<evidence type="ECO:0000313" key="10">
    <source>
        <dbReference type="Proteomes" id="UP001055460"/>
    </source>
</evidence>
<protein>
    <recommendedName>
        <fullName evidence="3">Lectin-like protein BA14k</fullName>
    </recommendedName>
</protein>
<dbReference type="AlphaFoldDB" id="A0A9Q8Y4H4"/>
<evidence type="ECO:0000256" key="8">
    <source>
        <dbReference type="SAM" id="SignalP"/>
    </source>
</evidence>
<evidence type="ECO:0000256" key="2">
    <source>
        <dbReference type="ARBA" id="ARBA00010270"/>
    </source>
</evidence>
<accession>A0A9Q8Y4H4</accession>
<dbReference type="GO" id="GO:0030246">
    <property type="term" value="F:carbohydrate binding"/>
    <property type="evidence" value="ECO:0007669"/>
    <property type="project" value="UniProtKB-KW"/>
</dbReference>
<proteinExistence type="inferred from homology"/>
<dbReference type="Pfam" id="PF07886">
    <property type="entry name" value="BA14K"/>
    <property type="match status" value="1"/>
</dbReference>
<keyword evidence="5" id="KW-0430">Lectin</keyword>
<feature type="transmembrane region" description="Helical" evidence="7">
    <location>
        <begin position="39"/>
        <end position="57"/>
    </location>
</feature>
<evidence type="ECO:0000256" key="4">
    <source>
        <dbReference type="ARBA" id="ARBA00022475"/>
    </source>
</evidence>
<sequence length="148" mass="16283">MNKFIKAAVLSIAAAALVIPTFGAAEAGGRHHHNNDDAWAAGAAGLVAGALIGGAIASQPRYNGGYNERVYIDPEPEYDYYEPRPAYRPRPVYQARPVVVDSYGGGYRSLEPWTPSWYRYCAQRYRSFNPDSGTFRGYDGRSYFCTAG</sequence>
<comment type="function">
    <text evidence="6">Has immunoglobulin-binding and hemagglutination properties, and can bind to mannose. Essential for virulence. May be involved in LPS biosynthesis or polysaccharide transport.</text>
</comment>
<comment type="similarity">
    <text evidence="2">Belongs to the BA14k family.</text>
</comment>
<evidence type="ECO:0000256" key="3">
    <source>
        <dbReference type="ARBA" id="ARBA00020552"/>
    </source>
</evidence>
<name>A0A9Q8Y4H4_ENSAD</name>
<organism evidence="9 10">
    <name type="scientific">Ensifer adhaerens</name>
    <name type="common">Sinorhizobium morelense</name>
    <dbReference type="NCBI Taxonomy" id="106592"/>
    <lineage>
        <taxon>Bacteria</taxon>
        <taxon>Pseudomonadati</taxon>
        <taxon>Pseudomonadota</taxon>
        <taxon>Alphaproteobacteria</taxon>
        <taxon>Hyphomicrobiales</taxon>
        <taxon>Rhizobiaceae</taxon>
        <taxon>Sinorhizobium/Ensifer group</taxon>
        <taxon>Ensifer</taxon>
    </lineage>
</organism>
<keyword evidence="7" id="KW-0812">Transmembrane</keyword>
<comment type="subcellular location">
    <subcellularLocation>
        <location evidence="1">Membrane</location>
        <topology evidence="1">Single-pass membrane protein</topology>
    </subcellularLocation>
</comment>
<evidence type="ECO:0000313" key="9">
    <source>
        <dbReference type="EMBL" id="USJ22078.1"/>
    </source>
</evidence>
<dbReference type="Proteomes" id="UP001055460">
    <property type="component" value="Chromosome"/>
</dbReference>
<dbReference type="OrthoDB" id="7889197at2"/>
<dbReference type="RefSeq" id="WP_110819302.1">
    <property type="nucleotide sequence ID" value="NZ_CP098807.1"/>
</dbReference>
<keyword evidence="7" id="KW-1133">Transmembrane helix</keyword>
<dbReference type="EMBL" id="CP098807">
    <property type="protein sequence ID" value="USJ22078.1"/>
    <property type="molecule type" value="Genomic_DNA"/>
</dbReference>
<keyword evidence="4" id="KW-1003">Cell membrane</keyword>
<reference evidence="9" key="1">
    <citation type="submission" date="2022-06" db="EMBL/GenBank/DDBJ databases">
        <title>Physiological and biochemical characterization and genomic elucidation of a strain of the genus Ensifer adhaerens M8 that combines arsenic oxidation and chromium reduction.</title>
        <authorList>
            <person name="Li X."/>
            <person name="Yu c."/>
        </authorList>
    </citation>
    <scope>NUCLEOTIDE SEQUENCE</scope>
    <source>
        <strain evidence="9">M8</strain>
    </source>
</reference>
<gene>
    <name evidence="9" type="ORF">NE863_12215</name>
</gene>
<evidence type="ECO:0000256" key="5">
    <source>
        <dbReference type="ARBA" id="ARBA00022734"/>
    </source>
</evidence>
<keyword evidence="8" id="KW-0732">Signal</keyword>